<gene>
    <name evidence="2" type="ORF">SAMN02745130_02114</name>
</gene>
<organism evidence="2 3">
    <name type="scientific">Thiothrix eikelboomii</name>
    <dbReference type="NCBI Taxonomy" id="92487"/>
    <lineage>
        <taxon>Bacteria</taxon>
        <taxon>Pseudomonadati</taxon>
        <taxon>Pseudomonadota</taxon>
        <taxon>Gammaproteobacteria</taxon>
        <taxon>Thiotrichales</taxon>
        <taxon>Thiotrichaceae</taxon>
        <taxon>Thiothrix</taxon>
    </lineage>
</organism>
<keyword evidence="3" id="KW-1185">Reference proteome</keyword>
<dbReference type="EMBL" id="FUYB01000009">
    <property type="protein sequence ID" value="SKA80754.1"/>
    <property type="molecule type" value="Genomic_DNA"/>
</dbReference>
<dbReference type="InterPro" id="IPR005586">
    <property type="entry name" value="ABC_trans_aux"/>
</dbReference>
<sequence length="191" mass="20921">MGRTLILLGLMSLFGLTACSSVKPQYYTLGTPELSSIASRPSSIKSLGVARIRLPSLLDRKGMVLRQDKFSVEVSEQYQWAGVLREEFNESLVSGLQAGLPQTRLQVAPWTLEQTPDYYLVVTVLAFEGAPQAQAGLRGSWQLLQGSSNRLIKAGTMNFTRPVQGKDVKDVVQAQNELMGDLVRQVIAALP</sequence>
<evidence type="ECO:0000313" key="2">
    <source>
        <dbReference type="EMBL" id="SKA80754.1"/>
    </source>
</evidence>
<dbReference type="RefSeq" id="WP_078922580.1">
    <property type="nucleotide sequence ID" value="NZ_FUYB01000009.1"/>
</dbReference>
<dbReference type="OrthoDB" id="7063250at2"/>
<feature type="domain" description="ABC-type transport auxiliary lipoprotein component" evidence="1">
    <location>
        <begin position="27"/>
        <end position="186"/>
    </location>
</feature>
<dbReference type="AlphaFoldDB" id="A0A1T4WTW1"/>
<dbReference type="Pfam" id="PF03886">
    <property type="entry name" value="ABC_trans_aux"/>
    <property type="match status" value="1"/>
</dbReference>
<dbReference type="STRING" id="92487.SAMN02745130_02114"/>
<accession>A0A1T4WTW1</accession>
<evidence type="ECO:0000259" key="1">
    <source>
        <dbReference type="Pfam" id="PF03886"/>
    </source>
</evidence>
<name>A0A1T4WTW1_9GAMM</name>
<evidence type="ECO:0000313" key="3">
    <source>
        <dbReference type="Proteomes" id="UP000190460"/>
    </source>
</evidence>
<proteinExistence type="predicted"/>
<dbReference type="SUPFAM" id="SSF159594">
    <property type="entry name" value="XCC0632-like"/>
    <property type="match status" value="1"/>
</dbReference>
<dbReference type="Proteomes" id="UP000190460">
    <property type="component" value="Unassembled WGS sequence"/>
</dbReference>
<dbReference type="PROSITE" id="PS51257">
    <property type="entry name" value="PROKAR_LIPOPROTEIN"/>
    <property type="match status" value="1"/>
</dbReference>
<reference evidence="2 3" key="1">
    <citation type="submission" date="2017-02" db="EMBL/GenBank/DDBJ databases">
        <authorList>
            <person name="Peterson S.W."/>
        </authorList>
    </citation>
    <scope>NUCLEOTIDE SEQUENCE [LARGE SCALE GENOMIC DNA]</scope>
    <source>
        <strain evidence="2 3">ATCC 49788</strain>
    </source>
</reference>
<keyword evidence="2" id="KW-0449">Lipoprotein</keyword>
<dbReference type="Gene3D" id="3.40.50.10610">
    <property type="entry name" value="ABC-type transport auxiliary lipoprotein component"/>
    <property type="match status" value="1"/>
</dbReference>
<protein>
    <submittedName>
        <fullName evidence="2">Uncharacterized lipoprotein YmbA</fullName>
    </submittedName>
</protein>